<evidence type="ECO:0000256" key="1">
    <source>
        <dbReference type="ARBA" id="ARBA00009981"/>
    </source>
</evidence>
<dbReference type="InterPro" id="IPR051405">
    <property type="entry name" value="phD/YefM_antitoxin"/>
</dbReference>
<evidence type="ECO:0000256" key="2">
    <source>
        <dbReference type="RuleBase" id="RU362080"/>
    </source>
</evidence>
<comment type="similarity">
    <text evidence="1 2">Belongs to the phD/YefM antitoxin family.</text>
</comment>
<evidence type="ECO:0000313" key="4">
    <source>
        <dbReference type="Proteomes" id="UP001336314"/>
    </source>
</evidence>
<name>A0ABU7J3A3_9GAMM</name>
<organism evidence="3 4">
    <name type="scientific">Alkalimonas cellulosilytica</name>
    <dbReference type="NCBI Taxonomy" id="3058395"/>
    <lineage>
        <taxon>Bacteria</taxon>
        <taxon>Pseudomonadati</taxon>
        <taxon>Pseudomonadota</taxon>
        <taxon>Gammaproteobacteria</taxon>
        <taxon>Alkalimonas</taxon>
    </lineage>
</organism>
<dbReference type="Proteomes" id="UP001336314">
    <property type="component" value="Unassembled WGS sequence"/>
</dbReference>
<protein>
    <recommendedName>
        <fullName evidence="2">Antitoxin</fullName>
    </recommendedName>
</protein>
<dbReference type="PANTHER" id="PTHR33713">
    <property type="entry name" value="ANTITOXIN YAFN-RELATED"/>
    <property type="match status" value="1"/>
</dbReference>
<comment type="caution">
    <text evidence="3">The sequence shown here is derived from an EMBL/GenBank/DDBJ whole genome shotgun (WGS) entry which is preliminary data.</text>
</comment>
<dbReference type="Pfam" id="PF02604">
    <property type="entry name" value="PhdYeFM_antitox"/>
    <property type="match status" value="1"/>
</dbReference>
<dbReference type="SUPFAM" id="SSF143120">
    <property type="entry name" value="YefM-like"/>
    <property type="match status" value="1"/>
</dbReference>
<dbReference type="InterPro" id="IPR036165">
    <property type="entry name" value="YefM-like_sf"/>
</dbReference>
<accession>A0ABU7J3A3</accession>
<proteinExistence type="inferred from homology"/>
<keyword evidence="4" id="KW-1185">Reference proteome</keyword>
<gene>
    <name evidence="3" type="ORF">QWY20_05445</name>
</gene>
<reference evidence="3 4" key="1">
    <citation type="submission" date="2023-07" db="EMBL/GenBank/DDBJ databases">
        <title>Alkalimonas sp., MEB108 novel, alkaliphilic bacterium isolated from Lonar Lake, India.</title>
        <authorList>
            <person name="Joshi A."/>
            <person name="Thite S."/>
        </authorList>
    </citation>
    <scope>NUCLEOTIDE SEQUENCE [LARGE SCALE GENOMIC DNA]</scope>
    <source>
        <strain evidence="3 4">MEB108</strain>
    </source>
</reference>
<dbReference type="PANTHER" id="PTHR33713:SF6">
    <property type="entry name" value="ANTITOXIN YEFM"/>
    <property type="match status" value="1"/>
</dbReference>
<dbReference type="EMBL" id="JAUHLI010000004">
    <property type="protein sequence ID" value="MEE2000889.1"/>
    <property type="molecule type" value="Genomic_DNA"/>
</dbReference>
<evidence type="ECO:0000313" key="3">
    <source>
        <dbReference type="EMBL" id="MEE2000889.1"/>
    </source>
</evidence>
<comment type="function">
    <text evidence="2">Antitoxin component of a type II toxin-antitoxin (TA) system.</text>
</comment>
<dbReference type="RefSeq" id="WP_330128021.1">
    <property type="nucleotide sequence ID" value="NZ_JAUHLI010000004.1"/>
</dbReference>
<dbReference type="InterPro" id="IPR006442">
    <property type="entry name" value="Antitoxin_Phd/YefM"/>
</dbReference>
<sequence length="88" mass="9671">MEILNASDAKREFGKLLIKAQHEPVGINKNGKPVAVVLSAKEYAQLEACRAERLQTALMAGLQELKSGQVADGNAVIERLKQRARSHY</sequence>
<dbReference type="NCBIfam" id="TIGR01552">
    <property type="entry name" value="phd_fam"/>
    <property type="match status" value="1"/>
</dbReference>
<dbReference type="Gene3D" id="3.40.1620.10">
    <property type="entry name" value="YefM-like domain"/>
    <property type="match status" value="1"/>
</dbReference>